<keyword evidence="2" id="KW-0677">Repeat</keyword>
<evidence type="ECO:0000313" key="9">
    <source>
        <dbReference type="Proteomes" id="UP001497744"/>
    </source>
</evidence>
<feature type="domain" description="RRM" evidence="7">
    <location>
        <begin position="190"/>
        <end position="275"/>
    </location>
</feature>
<dbReference type="GO" id="GO:0003729">
    <property type="term" value="F:mRNA binding"/>
    <property type="evidence" value="ECO:0007669"/>
    <property type="project" value="TreeGrafter"/>
</dbReference>
<dbReference type="Pfam" id="PF00076">
    <property type="entry name" value="RRM_1"/>
    <property type="match status" value="4"/>
</dbReference>
<evidence type="ECO:0000259" key="7">
    <source>
        <dbReference type="PROSITE" id="PS50102"/>
    </source>
</evidence>
<dbReference type="AlphaFoldDB" id="A0AAV4LXZ8"/>
<dbReference type="InterPro" id="IPR012677">
    <property type="entry name" value="Nucleotide-bd_a/b_plait_sf"/>
</dbReference>
<feature type="region of interest" description="Disordered" evidence="6">
    <location>
        <begin position="152"/>
        <end position="186"/>
    </location>
</feature>
<evidence type="ECO:0000256" key="2">
    <source>
        <dbReference type="ARBA" id="ARBA00022737"/>
    </source>
</evidence>
<accession>A0AAV4LXZ8</accession>
<dbReference type="GeneID" id="94196182"/>
<feature type="domain" description="RRM" evidence="7">
    <location>
        <begin position="7"/>
        <end position="101"/>
    </location>
</feature>
<feature type="compositionally biased region" description="Basic and acidic residues" evidence="6">
    <location>
        <begin position="496"/>
        <end position="510"/>
    </location>
</feature>
<proteinExistence type="predicted"/>
<dbReference type="CDD" id="cd12320">
    <property type="entry name" value="RRM6_RBM19_RRM5_MRD1"/>
    <property type="match status" value="1"/>
</dbReference>
<feature type="domain" description="RRM" evidence="7">
    <location>
        <begin position="634"/>
        <end position="711"/>
    </location>
</feature>
<evidence type="ECO:0000256" key="6">
    <source>
        <dbReference type="SAM" id="MobiDB-lite"/>
    </source>
</evidence>
<organism evidence="8 9">
    <name type="scientific">Babesia caballi</name>
    <dbReference type="NCBI Taxonomy" id="5871"/>
    <lineage>
        <taxon>Eukaryota</taxon>
        <taxon>Sar</taxon>
        <taxon>Alveolata</taxon>
        <taxon>Apicomplexa</taxon>
        <taxon>Aconoidasida</taxon>
        <taxon>Piroplasmida</taxon>
        <taxon>Babesiidae</taxon>
        <taxon>Babesia</taxon>
    </lineage>
</organism>
<dbReference type="InterPro" id="IPR000504">
    <property type="entry name" value="RRM_dom"/>
</dbReference>
<evidence type="ECO:0000256" key="5">
    <source>
        <dbReference type="PROSITE-ProRule" id="PRU00176"/>
    </source>
</evidence>
<feature type="domain" description="RRM" evidence="7">
    <location>
        <begin position="411"/>
        <end position="483"/>
    </location>
</feature>
<dbReference type="InterPro" id="IPR035979">
    <property type="entry name" value="RBD_domain_sf"/>
</dbReference>
<dbReference type="EMBL" id="BPLF01000003">
    <property type="protein sequence ID" value="GIX64701.1"/>
    <property type="molecule type" value="Genomic_DNA"/>
</dbReference>
<evidence type="ECO:0000256" key="4">
    <source>
        <dbReference type="ARBA" id="ARBA00023242"/>
    </source>
</evidence>
<dbReference type="Proteomes" id="UP001497744">
    <property type="component" value="Unassembled WGS sequence"/>
</dbReference>
<feature type="region of interest" description="Disordered" evidence="6">
    <location>
        <begin position="494"/>
        <end position="534"/>
    </location>
</feature>
<dbReference type="PANTHER" id="PTHR48039:SF5">
    <property type="entry name" value="RNA-BINDING PROTEIN 28"/>
    <property type="match status" value="1"/>
</dbReference>
<dbReference type="InterPro" id="IPR051945">
    <property type="entry name" value="RRM_MRD1_RNA_proc_ribogen"/>
</dbReference>
<feature type="domain" description="RRM" evidence="7">
    <location>
        <begin position="538"/>
        <end position="616"/>
    </location>
</feature>
<keyword evidence="3 5" id="KW-0694">RNA-binding</keyword>
<keyword evidence="9" id="KW-1185">Reference proteome</keyword>
<protein>
    <submittedName>
        <fullName evidence="8">RNA-binding protein P22H7.02c, putative</fullName>
    </submittedName>
</protein>
<dbReference type="RefSeq" id="XP_067716770.1">
    <property type="nucleotide sequence ID" value="XM_067860669.1"/>
</dbReference>
<reference evidence="8 9" key="1">
    <citation type="submission" date="2021-06" db="EMBL/GenBank/DDBJ databases">
        <title>Genome sequence of Babesia caballi.</title>
        <authorList>
            <person name="Yamagishi J."/>
            <person name="Kidaka T."/>
            <person name="Ochi A."/>
        </authorList>
    </citation>
    <scope>NUCLEOTIDE SEQUENCE [LARGE SCALE GENOMIC DNA]</scope>
    <source>
        <strain evidence="8">USDA-D6B2</strain>
    </source>
</reference>
<dbReference type="GO" id="GO:0005634">
    <property type="term" value="C:nucleus"/>
    <property type="evidence" value="ECO:0007669"/>
    <property type="project" value="UniProtKB-SubCell"/>
</dbReference>
<evidence type="ECO:0000256" key="1">
    <source>
        <dbReference type="ARBA" id="ARBA00004123"/>
    </source>
</evidence>
<name>A0AAV4LXZ8_BABCB</name>
<sequence>MRVGSNTRIIVKNLPLSLDEKCVQRLISQKCADIGLQPTDCKLLTKATNTKAKADGAKQAPASRGLCFVGFADEKDATKFKNYYDGTYFRACKVAIEYSRPPPTTVDTEDQQSKPERLIAKSKREAGDGEVATTLIKQVKKYTKAGVAGERKHTVFEDEAPATGAAGQSADHTSEPESDASDPGDVDSLDRVIIFNLPYNVTEAAIRELCRPFGPVTDIHLPLNSAPDDATGGDKLTKGYCYVTWVFPSDAVKFRDAKNRSIFCGRIVHVNLAKPKTNGHAGDTVTYDELNRRISRRNGERSSYKRELQKKKLAEAENTNIWNTLHIDINATLAAVARQLELSKKDIADEKFAAVNVALSETLVLNQLTKWLDQQGIDYQQFQVSKGSEADQADEQAAEQNAVKHVTRSKDTMIIKNLPSDAAEADLVEMFARYGQLLRLAVSPYTVMGIVQFLEPKAARAAFKNLAYKPYLGLPLYLEWAPVKLFHEGAPIPELPTRKPADGHHTDAKATDGAAAGEAEHEAPPEDDLDGPTAPTNVSVYLKNLHFKTRNDALKNHFGSCKGYVTSKVVLKDNATLSRGFGFVEFDCLANAKAAIRAKTGLLIDGKVVEMSIAKRADKPPAEIAASKLLRATTKIIVKNLAFQATKQDLHKMFSFYGNVKSVRIPKSLKSNNRGFAFVEFLSKQESARAVEALQHTHLYGRHLVLEFAEETDESGCPED</sequence>
<evidence type="ECO:0000256" key="3">
    <source>
        <dbReference type="ARBA" id="ARBA00022884"/>
    </source>
</evidence>
<keyword evidence="4" id="KW-0539">Nucleus</keyword>
<comment type="caution">
    <text evidence="8">The sequence shown here is derived from an EMBL/GenBank/DDBJ whole genome shotgun (WGS) entry which is preliminary data.</text>
</comment>
<dbReference type="Gene3D" id="3.30.70.330">
    <property type="match status" value="5"/>
</dbReference>
<dbReference type="SUPFAM" id="SSF54928">
    <property type="entry name" value="RNA-binding domain, RBD"/>
    <property type="match status" value="4"/>
</dbReference>
<evidence type="ECO:0000313" key="8">
    <source>
        <dbReference type="EMBL" id="GIX64701.1"/>
    </source>
</evidence>
<feature type="compositionally biased region" description="Acidic residues" evidence="6">
    <location>
        <begin position="176"/>
        <end position="186"/>
    </location>
</feature>
<dbReference type="PANTHER" id="PTHR48039">
    <property type="entry name" value="RNA-BINDING MOTIF PROTEIN 14B"/>
    <property type="match status" value="1"/>
</dbReference>
<gene>
    <name evidence="8" type="ORF">BcabD6B2_41360</name>
</gene>
<comment type="subcellular location">
    <subcellularLocation>
        <location evidence="1">Nucleus</location>
    </subcellularLocation>
</comment>
<dbReference type="PROSITE" id="PS50102">
    <property type="entry name" value="RRM"/>
    <property type="match status" value="5"/>
</dbReference>
<dbReference type="SMART" id="SM00360">
    <property type="entry name" value="RRM"/>
    <property type="match status" value="5"/>
</dbReference>